<dbReference type="Pfam" id="PF01547">
    <property type="entry name" value="SBP_bac_1"/>
    <property type="match status" value="1"/>
</dbReference>
<protein>
    <submittedName>
        <fullName evidence="4">Putative ABC transporter-binding protein</fullName>
    </submittedName>
</protein>
<dbReference type="GO" id="GO:0042597">
    <property type="term" value="C:periplasmic space"/>
    <property type="evidence" value="ECO:0007669"/>
    <property type="project" value="UniProtKB-SubCell"/>
</dbReference>
<evidence type="ECO:0000256" key="2">
    <source>
        <dbReference type="ARBA" id="ARBA00008520"/>
    </source>
</evidence>
<feature type="signal peptide" evidence="3">
    <location>
        <begin position="1"/>
        <end position="23"/>
    </location>
</feature>
<dbReference type="EMBL" id="MWBQ01000128">
    <property type="protein sequence ID" value="OQA56087.1"/>
    <property type="molecule type" value="Genomic_DNA"/>
</dbReference>
<feature type="chain" id="PRO_5012008539" evidence="3">
    <location>
        <begin position="24"/>
        <end position="446"/>
    </location>
</feature>
<dbReference type="Gene3D" id="3.40.190.10">
    <property type="entry name" value="Periplasmic binding protein-like II"/>
    <property type="match status" value="2"/>
</dbReference>
<accession>A0A1V5SNL3</accession>
<dbReference type="InterPro" id="IPR006059">
    <property type="entry name" value="SBP"/>
</dbReference>
<comment type="subcellular location">
    <subcellularLocation>
        <location evidence="1">Periplasm</location>
    </subcellularLocation>
</comment>
<dbReference type="InterPro" id="IPR050490">
    <property type="entry name" value="Bact_solute-bd_prot1"/>
</dbReference>
<organism evidence="4">
    <name type="scientific">Candidatus Atribacter allofermentans</name>
    <dbReference type="NCBI Taxonomy" id="1852833"/>
    <lineage>
        <taxon>Bacteria</taxon>
        <taxon>Pseudomonadati</taxon>
        <taxon>Atribacterota</taxon>
        <taxon>Atribacteria</taxon>
        <taxon>Atribacterales</taxon>
        <taxon>Atribacteraceae</taxon>
        <taxon>Atribacter</taxon>
    </lineage>
</organism>
<keyword evidence="3" id="KW-0732">Signal</keyword>
<dbReference type="AlphaFoldDB" id="A0A1V5SNL3"/>
<evidence type="ECO:0000256" key="1">
    <source>
        <dbReference type="ARBA" id="ARBA00004418"/>
    </source>
</evidence>
<evidence type="ECO:0000313" key="4">
    <source>
        <dbReference type="EMBL" id="OQA56087.1"/>
    </source>
</evidence>
<evidence type="ECO:0000256" key="3">
    <source>
        <dbReference type="SAM" id="SignalP"/>
    </source>
</evidence>
<comment type="caution">
    <text evidence="4">The sequence shown here is derived from an EMBL/GenBank/DDBJ whole genome shotgun (WGS) entry which is preliminary data.</text>
</comment>
<dbReference type="Proteomes" id="UP000485569">
    <property type="component" value="Unassembled WGS sequence"/>
</dbReference>
<dbReference type="PANTHER" id="PTHR43649:SF12">
    <property type="entry name" value="DIACETYLCHITOBIOSE BINDING PROTEIN DASA"/>
    <property type="match status" value="1"/>
</dbReference>
<proteinExistence type="inferred from homology"/>
<name>A0A1V5SNL3_9BACT</name>
<dbReference type="CDD" id="cd13585">
    <property type="entry name" value="PBP2_TMBP_like"/>
    <property type="match status" value="1"/>
</dbReference>
<sequence length="446" mass="49798">MKKFGGLVLFIFGILLICQIAAADESNWGNIDWVQFKGTQLNVLATSMPVSEVYKSKIAEFEELTGIKVNFELLNDVDRKKKQLVDYASGMGEYDVANVGFSNREEFAQPGYMESLQPYLDNPKLTDKDWYNIDDYPKDVLAGGISGDKLVMIPFTAEYFLLWYRKDIFSLLNLTPPKTPTELKDVAAKLEEARKDGKIEEFAFIERTMSGASEGGWNLFCTAHRLGFDFVDFKDMISYTNTPKGIEIMSFYTDLCKQYGPPGSANWTWTDIGAAAAQGKLAMVVGGNASYAYLEDKNTSKVAGKMGYVPPPMENGKDPLWIWGWAINAKSKNKEAAWLLVQWLTSPNLITEMAPLYGCPARKSVYSLPEYIEAMPSQEFIDSQLWMMENGIDPDTQFLLTPMYGEVADLVSKEMNAVVAGIKTVEQACQDAEAALIKIGFKASVQ</sequence>
<gene>
    <name evidence="4" type="ORF">BWY41_01555</name>
</gene>
<dbReference type="SUPFAM" id="SSF53850">
    <property type="entry name" value="Periplasmic binding protein-like II"/>
    <property type="match status" value="1"/>
</dbReference>
<reference evidence="4" key="1">
    <citation type="submission" date="2017-02" db="EMBL/GenBank/DDBJ databases">
        <title>Delving into the versatile metabolic prowess of the omnipresent phylum Bacteroidetes.</title>
        <authorList>
            <person name="Nobu M.K."/>
            <person name="Mei R."/>
            <person name="Narihiro T."/>
            <person name="Kuroda K."/>
            <person name="Liu W.-T."/>
        </authorList>
    </citation>
    <scope>NUCLEOTIDE SEQUENCE</scope>
    <source>
        <strain evidence="4">ADurb.Bin276</strain>
    </source>
</reference>
<dbReference type="PANTHER" id="PTHR43649">
    <property type="entry name" value="ARABINOSE-BINDING PROTEIN-RELATED"/>
    <property type="match status" value="1"/>
</dbReference>
<comment type="similarity">
    <text evidence="2">Belongs to the bacterial solute-binding protein 1 family.</text>
</comment>